<dbReference type="Proteomes" id="UP000053766">
    <property type="component" value="Unassembled WGS sequence"/>
</dbReference>
<protein>
    <recommendedName>
        <fullName evidence="5">FYVE zinc finger domain-containing protein</fullName>
    </recommendedName>
</protein>
<name>A0A0D8XND4_DICVI</name>
<dbReference type="GO" id="GO:0044878">
    <property type="term" value="P:mitotic cytokinesis checkpoint signaling"/>
    <property type="evidence" value="ECO:0007669"/>
    <property type="project" value="TreeGrafter"/>
</dbReference>
<accession>A0A0D8XND4</accession>
<feature type="domain" description="FYVE zinc finger" evidence="5">
    <location>
        <begin position="2"/>
        <end position="50"/>
    </location>
</feature>
<dbReference type="GO" id="GO:0008270">
    <property type="term" value="F:zinc ion binding"/>
    <property type="evidence" value="ECO:0007669"/>
    <property type="project" value="UniProtKB-KW"/>
</dbReference>
<sequence>MYWRREDGEEGCSNCAFSFCRKCLPYRALLPQLANKPVRVCYQCHEKLNEEALRNQANNGTQITRISIGSTSPQQSPTSNIRSSSKNWWGDGLPHLR</sequence>
<evidence type="ECO:0000313" key="6">
    <source>
        <dbReference type="EMBL" id="KJH43881.1"/>
    </source>
</evidence>
<dbReference type="PANTHER" id="PTHR46603:SF1">
    <property type="entry name" value="ABSCISSION_NOCUT CHECKPOINT REGULATOR"/>
    <property type="match status" value="1"/>
</dbReference>
<reference evidence="7" key="2">
    <citation type="journal article" date="2016" name="Sci. Rep.">
        <title>Dictyocaulus viviparus genome, variome and transcriptome elucidate lungworm biology and support future intervention.</title>
        <authorList>
            <person name="McNulty S.N."/>
            <person name="Strube C."/>
            <person name="Rosa B.A."/>
            <person name="Martin J.C."/>
            <person name="Tyagi R."/>
            <person name="Choi Y.J."/>
            <person name="Wang Q."/>
            <person name="Hallsworth Pepin K."/>
            <person name="Zhang X."/>
            <person name="Ozersky P."/>
            <person name="Wilson R.K."/>
            <person name="Sternberg P.W."/>
            <person name="Gasser R.B."/>
            <person name="Mitreva M."/>
        </authorList>
    </citation>
    <scope>NUCLEOTIDE SEQUENCE [LARGE SCALE GENOMIC DNA]</scope>
    <source>
        <strain evidence="7">HannoverDv2000</strain>
    </source>
</reference>
<organism evidence="6 7">
    <name type="scientific">Dictyocaulus viviparus</name>
    <name type="common">Bovine lungworm</name>
    <dbReference type="NCBI Taxonomy" id="29172"/>
    <lineage>
        <taxon>Eukaryota</taxon>
        <taxon>Metazoa</taxon>
        <taxon>Ecdysozoa</taxon>
        <taxon>Nematoda</taxon>
        <taxon>Chromadorea</taxon>
        <taxon>Rhabditida</taxon>
        <taxon>Rhabditina</taxon>
        <taxon>Rhabditomorpha</taxon>
        <taxon>Strongyloidea</taxon>
        <taxon>Metastrongylidae</taxon>
        <taxon>Dictyocaulus</taxon>
    </lineage>
</organism>
<proteinExistence type="predicted"/>
<dbReference type="SMART" id="SM00064">
    <property type="entry name" value="FYVE"/>
    <property type="match status" value="1"/>
</dbReference>
<dbReference type="InterPro" id="IPR011011">
    <property type="entry name" value="Znf_FYVE_PHD"/>
</dbReference>
<keyword evidence="3" id="KW-0862">Zinc</keyword>
<dbReference type="GO" id="GO:0032154">
    <property type="term" value="C:cleavage furrow"/>
    <property type="evidence" value="ECO:0007669"/>
    <property type="project" value="TreeGrafter"/>
</dbReference>
<dbReference type="SUPFAM" id="SSF57903">
    <property type="entry name" value="FYVE/PHD zinc finger"/>
    <property type="match status" value="1"/>
</dbReference>
<dbReference type="GO" id="GO:0032266">
    <property type="term" value="F:phosphatidylinositol-3-phosphate binding"/>
    <property type="evidence" value="ECO:0007669"/>
    <property type="project" value="TreeGrafter"/>
</dbReference>
<keyword evidence="1" id="KW-0479">Metal-binding</keyword>
<dbReference type="AlphaFoldDB" id="A0A0D8XND4"/>
<reference evidence="6 7" key="1">
    <citation type="submission" date="2013-11" db="EMBL/GenBank/DDBJ databases">
        <title>Draft genome of the bovine lungworm Dictyocaulus viviparus.</title>
        <authorList>
            <person name="Mitreva M."/>
        </authorList>
    </citation>
    <scope>NUCLEOTIDE SEQUENCE [LARGE SCALE GENOMIC DNA]</scope>
    <source>
        <strain evidence="6 7">HannoverDv2000</strain>
    </source>
</reference>
<dbReference type="Gene3D" id="3.30.40.10">
    <property type="entry name" value="Zinc/RING finger domain, C3HC4 (zinc finger)"/>
    <property type="match status" value="1"/>
</dbReference>
<dbReference type="InterPro" id="IPR000306">
    <property type="entry name" value="Znf_FYVE"/>
</dbReference>
<evidence type="ECO:0000313" key="7">
    <source>
        <dbReference type="Proteomes" id="UP000053766"/>
    </source>
</evidence>
<dbReference type="GO" id="GO:0030496">
    <property type="term" value="C:midbody"/>
    <property type="evidence" value="ECO:0007669"/>
    <property type="project" value="TreeGrafter"/>
</dbReference>
<keyword evidence="7" id="KW-1185">Reference proteome</keyword>
<dbReference type="InterPro" id="IPR013083">
    <property type="entry name" value="Znf_RING/FYVE/PHD"/>
</dbReference>
<dbReference type="PANTHER" id="PTHR46603">
    <property type="entry name" value="ABSCISSION/NOCUT CHECKPOINT REGULATOR"/>
    <property type="match status" value="1"/>
</dbReference>
<evidence type="ECO:0000256" key="2">
    <source>
        <dbReference type="ARBA" id="ARBA00022771"/>
    </source>
</evidence>
<feature type="compositionally biased region" description="Polar residues" evidence="4">
    <location>
        <begin position="63"/>
        <end position="87"/>
    </location>
</feature>
<dbReference type="OrthoDB" id="5407799at2759"/>
<evidence type="ECO:0000259" key="5">
    <source>
        <dbReference type="SMART" id="SM00064"/>
    </source>
</evidence>
<keyword evidence="2" id="KW-0863">Zinc-finger</keyword>
<dbReference type="GO" id="GO:0009838">
    <property type="term" value="P:abscission"/>
    <property type="evidence" value="ECO:0007669"/>
    <property type="project" value="TreeGrafter"/>
</dbReference>
<feature type="region of interest" description="Disordered" evidence="4">
    <location>
        <begin position="63"/>
        <end position="97"/>
    </location>
</feature>
<evidence type="ECO:0000256" key="3">
    <source>
        <dbReference type="ARBA" id="ARBA00022833"/>
    </source>
</evidence>
<evidence type="ECO:0000256" key="1">
    <source>
        <dbReference type="ARBA" id="ARBA00022723"/>
    </source>
</evidence>
<gene>
    <name evidence="6" type="ORF">DICVIV_10113</name>
</gene>
<dbReference type="GO" id="GO:0005813">
    <property type="term" value="C:centrosome"/>
    <property type="evidence" value="ECO:0007669"/>
    <property type="project" value="TreeGrafter"/>
</dbReference>
<dbReference type="EMBL" id="KN716519">
    <property type="protein sequence ID" value="KJH43881.1"/>
    <property type="molecule type" value="Genomic_DNA"/>
</dbReference>
<evidence type="ECO:0000256" key="4">
    <source>
        <dbReference type="SAM" id="MobiDB-lite"/>
    </source>
</evidence>